<dbReference type="Proteomes" id="UP000321291">
    <property type="component" value="Chromosome"/>
</dbReference>
<reference evidence="1 2" key="1">
    <citation type="journal article" date="2017" name="Int. J. Syst. Evol. Microbiol.">
        <title>Arachidicoccus ginsenosidivorans sp. nov., with ginsenoside-converting activity isolated from ginseng cultivating soil.</title>
        <authorList>
            <person name="Siddiqi M.Z."/>
            <person name="Aslam Z."/>
            <person name="Im W.T."/>
        </authorList>
    </citation>
    <scope>NUCLEOTIDE SEQUENCE [LARGE SCALE GENOMIC DNA]</scope>
    <source>
        <strain evidence="1 2">Gsoil 809</strain>
    </source>
</reference>
<dbReference type="AlphaFoldDB" id="A0A5B8VSD5"/>
<evidence type="ECO:0000313" key="1">
    <source>
        <dbReference type="EMBL" id="QEC73485.1"/>
    </source>
</evidence>
<evidence type="ECO:0008006" key="3">
    <source>
        <dbReference type="Google" id="ProtNLM"/>
    </source>
</evidence>
<sequence>MGNTIFGLFNLFKRVNERLFYQWPGADEQMFLKTKLPKGFVIHHLAWLRPSKGETFPAYAVRLAEKIDQRQPFILVGLSLGGMMAIEMNKFLKPTYTILISSVTNRKGLPFWFKLASLTGIYKIVPNYFYHHRNFITAWLLGAVSKEDKDLLSHVMLKADPVFVKWAVPRILKWDNHFIPENMQHLHGTADVILPYRPNKRTLPVKNGTHFMVYNRSMEVNQLLAKVLEGAKIDA</sequence>
<dbReference type="InterPro" id="IPR029058">
    <property type="entry name" value="AB_hydrolase_fold"/>
</dbReference>
<protein>
    <recommendedName>
        <fullName evidence="3">Alpha/beta hydrolase</fullName>
    </recommendedName>
</protein>
<dbReference type="Gene3D" id="3.40.50.1820">
    <property type="entry name" value="alpha/beta hydrolase"/>
    <property type="match status" value="1"/>
</dbReference>
<dbReference type="KEGG" id="agi:FSB73_19305"/>
<proteinExistence type="predicted"/>
<dbReference type="SUPFAM" id="SSF53474">
    <property type="entry name" value="alpha/beta-Hydrolases"/>
    <property type="match status" value="1"/>
</dbReference>
<dbReference type="RefSeq" id="WP_146785963.1">
    <property type="nucleotide sequence ID" value="NZ_CP042434.1"/>
</dbReference>
<evidence type="ECO:0000313" key="2">
    <source>
        <dbReference type="Proteomes" id="UP000321291"/>
    </source>
</evidence>
<dbReference type="EMBL" id="CP042434">
    <property type="protein sequence ID" value="QEC73485.1"/>
    <property type="molecule type" value="Genomic_DNA"/>
</dbReference>
<keyword evidence="2" id="KW-1185">Reference proteome</keyword>
<accession>A0A5B8VSD5</accession>
<organism evidence="1 2">
    <name type="scientific">Arachidicoccus ginsenosidivorans</name>
    <dbReference type="NCBI Taxonomy" id="496057"/>
    <lineage>
        <taxon>Bacteria</taxon>
        <taxon>Pseudomonadati</taxon>
        <taxon>Bacteroidota</taxon>
        <taxon>Chitinophagia</taxon>
        <taxon>Chitinophagales</taxon>
        <taxon>Chitinophagaceae</taxon>
        <taxon>Arachidicoccus</taxon>
    </lineage>
</organism>
<dbReference type="OrthoDB" id="659408at2"/>
<name>A0A5B8VSD5_9BACT</name>
<gene>
    <name evidence="1" type="ORF">FSB73_19305</name>
</gene>